<sequence length="77" mass="8719">MKFLIEVIPKKDYPSSLTLQLEEKGFVDTNSPPEFFHCFVIADDQLSTTPSFIQCPTLNDIEPGSLLRITKMSEPKT</sequence>
<evidence type="ECO:0000313" key="3">
    <source>
        <dbReference type="Proteomes" id="UP000052230"/>
    </source>
</evidence>
<dbReference type="RefSeq" id="WP_015472326.1">
    <property type="nucleotide sequence ID" value="NZ_CAVLHM010000011.1"/>
</dbReference>
<dbReference type="EMBL" id="CCXZ01000113">
    <property type="protein sequence ID" value="CEG15765.1"/>
    <property type="molecule type" value="Genomic_DNA"/>
</dbReference>
<accession>A0A0U5FF90</accession>
<dbReference type="Proteomes" id="UP000052230">
    <property type="component" value="Unassembled WGS sequence"/>
</dbReference>
<dbReference type="GeneID" id="66913522"/>
<reference evidence="2" key="2">
    <citation type="submission" date="2020-01" db="EMBL/GenBank/DDBJ databases">
        <authorList>
            <person name="Richard D."/>
        </authorList>
    </citation>
    <scope>NUCLEOTIDE SEQUENCE</scope>
    <source>
        <strain evidence="2">JP541</strain>
    </source>
</reference>
<gene>
    <name evidence="2" type="ORF">GUH15_16970</name>
    <name evidence="1" type="ORF">XAC3562_210229</name>
</gene>
<proteinExistence type="predicted"/>
<dbReference type="EMBL" id="JAABFR010001269">
    <property type="protein sequence ID" value="MBD4337715.1"/>
    <property type="molecule type" value="Genomic_DNA"/>
</dbReference>
<dbReference type="AlphaFoldDB" id="A0A0U5FF90"/>
<comment type="caution">
    <text evidence="1">The sequence shown here is derived from an EMBL/GenBank/DDBJ whole genome shotgun (WGS) entry which is preliminary data.</text>
</comment>
<name>A0A0U5FF90_XANCI</name>
<protein>
    <submittedName>
        <fullName evidence="1">Uncharacterized protein</fullName>
    </submittedName>
</protein>
<organism evidence="1 3">
    <name type="scientific">Xanthomonas citri pv. citri</name>
    <dbReference type="NCBI Taxonomy" id="611301"/>
    <lineage>
        <taxon>Bacteria</taxon>
        <taxon>Pseudomonadati</taxon>
        <taxon>Pseudomonadota</taxon>
        <taxon>Gammaproteobacteria</taxon>
        <taxon>Lysobacterales</taxon>
        <taxon>Lysobacteraceae</taxon>
        <taxon>Xanthomonas</taxon>
    </lineage>
</organism>
<evidence type="ECO:0000313" key="1">
    <source>
        <dbReference type="EMBL" id="CEG15765.1"/>
    </source>
</evidence>
<reference evidence="1 3" key="1">
    <citation type="submission" date="2014-09" db="EMBL/GenBank/DDBJ databases">
        <authorList>
            <person name="Regsiter A."/>
        </authorList>
    </citation>
    <scope>NUCLEOTIDE SEQUENCE [LARGE SCALE GENOMIC DNA]</scope>
</reference>
<evidence type="ECO:0000313" key="2">
    <source>
        <dbReference type="EMBL" id="MBD4337715.1"/>
    </source>
</evidence>
<keyword evidence="3" id="KW-1185">Reference proteome</keyword>
<dbReference type="Proteomes" id="UP000653002">
    <property type="component" value="Unassembled WGS sequence"/>
</dbReference>